<sequence>MSPFCDNPRVAPSHANRGRGPAMESKGKHSWRAQVASSWSLAPPYKLRWCDGQLRSQAPYRGAHHKHVYPHAIGCPSRGAALVAFIPCRMAVTTVVSSSRWAGNGRATIQTPGRQDEHNMHRLREKYKANRLPNMHTLGAVGWPDACSARVQHA</sequence>
<reference evidence="2" key="1">
    <citation type="journal article" date="2020" name="Stud. Mycol.">
        <title>101 Dothideomycetes genomes: a test case for predicting lifestyles and emergence of pathogens.</title>
        <authorList>
            <person name="Haridas S."/>
            <person name="Albert R."/>
            <person name="Binder M."/>
            <person name="Bloem J."/>
            <person name="Labutti K."/>
            <person name="Salamov A."/>
            <person name="Andreopoulos B."/>
            <person name="Baker S."/>
            <person name="Barry K."/>
            <person name="Bills G."/>
            <person name="Bluhm B."/>
            <person name="Cannon C."/>
            <person name="Castanera R."/>
            <person name="Culley D."/>
            <person name="Daum C."/>
            <person name="Ezra D."/>
            <person name="Gonzalez J."/>
            <person name="Henrissat B."/>
            <person name="Kuo A."/>
            <person name="Liang C."/>
            <person name="Lipzen A."/>
            <person name="Lutzoni F."/>
            <person name="Magnuson J."/>
            <person name="Mondo S."/>
            <person name="Nolan M."/>
            <person name="Ohm R."/>
            <person name="Pangilinan J."/>
            <person name="Park H.-J."/>
            <person name="Ramirez L."/>
            <person name="Alfaro M."/>
            <person name="Sun H."/>
            <person name="Tritt A."/>
            <person name="Yoshinaga Y."/>
            <person name="Zwiers L.-H."/>
            <person name="Turgeon B."/>
            <person name="Goodwin S."/>
            <person name="Spatafora J."/>
            <person name="Crous P."/>
            <person name="Grigoriev I."/>
        </authorList>
    </citation>
    <scope>NUCLEOTIDE SEQUENCE</scope>
    <source>
        <strain evidence="2">CBS 113389</strain>
    </source>
</reference>
<name>A0A6A6PSI1_9PEZI</name>
<proteinExistence type="predicted"/>
<dbReference type="AlphaFoldDB" id="A0A6A6PSI1"/>
<organism evidence="2 3">
    <name type="scientific">Neohortaea acidophila</name>
    <dbReference type="NCBI Taxonomy" id="245834"/>
    <lineage>
        <taxon>Eukaryota</taxon>
        <taxon>Fungi</taxon>
        <taxon>Dikarya</taxon>
        <taxon>Ascomycota</taxon>
        <taxon>Pezizomycotina</taxon>
        <taxon>Dothideomycetes</taxon>
        <taxon>Dothideomycetidae</taxon>
        <taxon>Mycosphaerellales</taxon>
        <taxon>Teratosphaeriaceae</taxon>
        <taxon>Neohortaea</taxon>
    </lineage>
</organism>
<protein>
    <submittedName>
        <fullName evidence="2">Uncharacterized protein</fullName>
    </submittedName>
</protein>
<dbReference type="GeneID" id="54470709"/>
<dbReference type="EMBL" id="MU001636">
    <property type="protein sequence ID" value="KAF2482453.1"/>
    <property type="molecule type" value="Genomic_DNA"/>
</dbReference>
<gene>
    <name evidence="2" type="ORF">BDY17DRAFT_160295</name>
</gene>
<keyword evidence="3" id="KW-1185">Reference proteome</keyword>
<evidence type="ECO:0000313" key="2">
    <source>
        <dbReference type="EMBL" id="KAF2482453.1"/>
    </source>
</evidence>
<evidence type="ECO:0000256" key="1">
    <source>
        <dbReference type="SAM" id="MobiDB-lite"/>
    </source>
</evidence>
<dbReference type="Proteomes" id="UP000799767">
    <property type="component" value="Unassembled WGS sequence"/>
</dbReference>
<dbReference type="RefSeq" id="XP_033589023.1">
    <property type="nucleotide sequence ID" value="XM_033729707.1"/>
</dbReference>
<evidence type="ECO:0000313" key="3">
    <source>
        <dbReference type="Proteomes" id="UP000799767"/>
    </source>
</evidence>
<accession>A0A6A6PSI1</accession>
<feature type="region of interest" description="Disordered" evidence="1">
    <location>
        <begin position="1"/>
        <end position="29"/>
    </location>
</feature>